<evidence type="ECO:0000259" key="7">
    <source>
        <dbReference type="Pfam" id="PF01120"/>
    </source>
</evidence>
<comment type="similarity">
    <text evidence="1">Belongs to the glycosyl hydrolase 29 family.</text>
</comment>
<evidence type="ECO:0000256" key="6">
    <source>
        <dbReference type="SAM" id="SignalP"/>
    </source>
</evidence>
<dbReference type="InterPro" id="IPR017853">
    <property type="entry name" value="GH"/>
</dbReference>
<keyword evidence="5" id="KW-0326">Glycosidase</keyword>
<dbReference type="SUPFAM" id="SSF51445">
    <property type="entry name" value="(Trans)glycosidases"/>
    <property type="match status" value="1"/>
</dbReference>
<organism evidence="9">
    <name type="scientific">Paraprevotella clara</name>
    <dbReference type="NCBI Taxonomy" id="454154"/>
    <lineage>
        <taxon>Bacteria</taxon>
        <taxon>Pseudomonadati</taxon>
        <taxon>Bacteroidota</taxon>
        <taxon>Bacteroidia</taxon>
        <taxon>Bacteroidales</taxon>
        <taxon>Prevotellaceae</taxon>
        <taxon>Paraprevotella</taxon>
    </lineage>
</organism>
<sequence>MKRYVTQFVCGALFFSLTGMQQVRAQEKEGVEPMQTGEYEPTWASLARYECPDWFRDAKFGIWAHWGPQCEPESGDWYARNMYYPGEWQYDVHVKKYGNPKDFGFKDVIHEWKAEEWEPDSLIRFYKSVGARYFMTLGNHHDNFDLWDSKYQPWNSVNMGPKRDVVGEWAAACKKYGLPLGVSIHASHTWTWMEGAQDFDGKLTKADGKGKWWEGYDPQDLYEQRHERSKDSKNVGTIHSQWAWGNGASQPSEAFKTNVYNRTLDVVNRYHPDVLYFDDTVLPFYPISDEGVRILAHMYNKSLKDHKGKMRAVVTGKILEDKHKEAMVWDVERGIPDRPQEKAWQTCTCLGSWHYDRGIYDRGHYKPAATVVKMLVDIVSKNGNLLLSVPLRGSGAIDEKEVAILKDLKAWMDVNGESIYGTRPWTTFGEGPLAEAANPMKAQGFNEGQNYTAKDVRFVQKGKKVVYATALGWPESKVIMMKSFRKGSPYYKGKVKSVELLGYGKVKFTCGEDGLKVMLPEEKTNDIAPVLKIKLV</sequence>
<dbReference type="GO" id="GO:0006004">
    <property type="term" value="P:fucose metabolic process"/>
    <property type="evidence" value="ECO:0007669"/>
    <property type="project" value="TreeGrafter"/>
</dbReference>
<dbReference type="Gene3D" id="2.60.40.1180">
    <property type="entry name" value="Golgi alpha-mannosidase II"/>
    <property type="match status" value="1"/>
</dbReference>
<evidence type="ECO:0000256" key="3">
    <source>
        <dbReference type="ARBA" id="ARBA00022729"/>
    </source>
</evidence>
<evidence type="ECO:0000313" key="9">
    <source>
        <dbReference type="EMBL" id="VYU51487.1"/>
    </source>
</evidence>
<feature type="domain" description="Alpha-L-fucosidase C-terminal" evidence="8">
    <location>
        <begin position="452"/>
        <end position="534"/>
    </location>
</feature>
<evidence type="ECO:0000256" key="1">
    <source>
        <dbReference type="ARBA" id="ARBA00007951"/>
    </source>
</evidence>
<dbReference type="GO" id="GO:0016139">
    <property type="term" value="P:glycoside catabolic process"/>
    <property type="evidence" value="ECO:0007669"/>
    <property type="project" value="TreeGrafter"/>
</dbReference>
<dbReference type="GO" id="GO:0005764">
    <property type="term" value="C:lysosome"/>
    <property type="evidence" value="ECO:0007669"/>
    <property type="project" value="TreeGrafter"/>
</dbReference>
<evidence type="ECO:0000256" key="2">
    <source>
        <dbReference type="ARBA" id="ARBA00012662"/>
    </source>
</evidence>
<feature type="signal peptide" evidence="6">
    <location>
        <begin position="1"/>
        <end position="25"/>
    </location>
</feature>
<dbReference type="Pfam" id="PF16757">
    <property type="entry name" value="Fucosidase_C"/>
    <property type="match status" value="1"/>
</dbReference>
<gene>
    <name evidence="9" type="ORF">PCLFYP37_03192</name>
</gene>
<evidence type="ECO:0000259" key="8">
    <source>
        <dbReference type="Pfam" id="PF16757"/>
    </source>
</evidence>
<dbReference type="GO" id="GO:0004560">
    <property type="term" value="F:alpha-L-fucosidase activity"/>
    <property type="evidence" value="ECO:0007669"/>
    <property type="project" value="InterPro"/>
</dbReference>
<reference evidence="9" key="1">
    <citation type="submission" date="2019-11" db="EMBL/GenBank/DDBJ databases">
        <authorList>
            <person name="Feng L."/>
        </authorList>
    </citation>
    <scope>NUCLEOTIDE SEQUENCE</scope>
    <source>
        <strain evidence="9">PclaraLFYP37</strain>
    </source>
</reference>
<dbReference type="EMBL" id="CACRUT010000020">
    <property type="protein sequence ID" value="VYU51487.1"/>
    <property type="molecule type" value="Genomic_DNA"/>
</dbReference>
<dbReference type="PANTHER" id="PTHR10030:SF37">
    <property type="entry name" value="ALPHA-L-FUCOSIDASE-RELATED"/>
    <property type="match status" value="1"/>
</dbReference>
<proteinExistence type="inferred from homology"/>
<evidence type="ECO:0000256" key="4">
    <source>
        <dbReference type="ARBA" id="ARBA00022801"/>
    </source>
</evidence>
<accession>A0A6N3FGU9</accession>
<dbReference type="InterPro" id="IPR031919">
    <property type="entry name" value="Fucosidase_C"/>
</dbReference>
<keyword evidence="4" id="KW-0378">Hydrolase</keyword>
<dbReference type="Pfam" id="PF01120">
    <property type="entry name" value="Alpha_L_fucos"/>
    <property type="match status" value="1"/>
</dbReference>
<dbReference type="EC" id="3.2.1.51" evidence="2"/>
<dbReference type="InterPro" id="IPR057739">
    <property type="entry name" value="Glyco_hydro_29_N"/>
</dbReference>
<dbReference type="AlphaFoldDB" id="A0A6N3FGU9"/>
<dbReference type="InterPro" id="IPR000933">
    <property type="entry name" value="Glyco_hydro_29"/>
</dbReference>
<dbReference type="SMART" id="SM00812">
    <property type="entry name" value="Alpha_L_fucos"/>
    <property type="match status" value="1"/>
</dbReference>
<protein>
    <recommendedName>
        <fullName evidence="2">alpha-L-fucosidase</fullName>
        <ecNumber evidence="2">3.2.1.51</ecNumber>
    </recommendedName>
</protein>
<name>A0A6N3FGU9_9BACT</name>
<feature type="domain" description="Glycoside hydrolase family 29 N-terminal" evidence="7">
    <location>
        <begin position="34"/>
        <end position="417"/>
    </location>
</feature>
<dbReference type="PANTHER" id="PTHR10030">
    <property type="entry name" value="ALPHA-L-FUCOSIDASE"/>
    <property type="match status" value="1"/>
</dbReference>
<dbReference type="InterPro" id="IPR013780">
    <property type="entry name" value="Glyco_hydro_b"/>
</dbReference>
<dbReference type="Gene3D" id="3.20.20.80">
    <property type="entry name" value="Glycosidases"/>
    <property type="match status" value="1"/>
</dbReference>
<evidence type="ECO:0000256" key="5">
    <source>
        <dbReference type="ARBA" id="ARBA00023295"/>
    </source>
</evidence>
<feature type="chain" id="PRO_5026699246" description="alpha-L-fucosidase" evidence="6">
    <location>
        <begin position="26"/>
        <end position="536"/>
    </location>
</feature>
<keyword evidence="3 6" id="KW-0732">Signal</keyword>